<evidence type="ECO:0000313" key="2">
    <source>
        <dbReference type="Proteomes" id="UP000001307"/>
    </source>
</evidence>
<protein>
    <submittedName>
        <fullName evidence="1">Uncharacterized protein</fullName>
    </submittedName>
</protein>
<accession>E4WS78</accession>
<dbReference type="AlphaFoldDB" id="E4WS78"/>
<reference evidence="1 2" key="1">
    <citation type="journal article" date="2010" name="Science">
        <title>Plasticity of animal genome architecture unmasked by rapid evolution of a pelagic tunicate.</title>
        <authorList>
            <person name="Denoeud F."/>
            <person name="Henriet S."/>
            <person name="Mungpakdee S."/>
            <person name="Aury J.M."/>
            <person name="Da Silva C."/>
            <person name="Brinkmann H."/>
            <person name="Mikhaleva J."/>
            <person name="Olsen L.C."/>
            <person name="Jubin C."/>
            <person name="Canestro C."/>
            <person name="Bouquet J.M."/>
            <person name="Danks G."/>
            <person name="Poulain J."/>
            <person name="Campsteijn C."/>
            <person name="Adamski M."/>
            <person name="Cross I."/>
            <person name="Yadetie F."/>
            <person name="Muffato M."/>
            <person name="Louis A."/>
            <person name="Butcher S."/>
            <person name="Tsagkogeorga G."/>
            <person name="Konrad A."/>
            <person name="Singh S."/>
            <person name="Jensen M.F."/>
            <person name="Cong E.H."/>
            <person name="Eikeseth-Otteraa H."/>
            <person name="Noel B."/>
            <person name="Anthouard V."/>
            <person name="Porcel B.M."/>
            <person name="Kachouri-Lafond R."/>
            <person name="Nishino A."/>
            <person name="Ugolini M."/>
            <person name="Chourrout P."/>
            <person name="Nishida H."/>
            <person name="Aasland R."/>
            <person name="Huzurbazar S."/>
            <person name="Westhof E."/>
            <person name="Delsuc F."/>
            <person name="Lehrach H."/>
            <person name="Reinhardt R."/>
            <person name="Weissenbach J."/>
            <person name="Roy S.W."/>
            <person name="Artiguenave F."/>
            <person name="Postlethwait J.H."/>
            <person name="Manak J.R."/>
            <person name="Thompson E.M."/>
            <person name="Jaillon O."/>
            <person name="Du Pasquier L."/>
            <person name="Boudinot P."/>
            <person name="Liberles D.A."/>
            <person name="Volff J.N."/>
            <person name="Philippe H."/>
            <person name="Lenhard B."/>
            <person name="Roest Crollius H."/>
            <person name="Wincker P."/>
            <person name="Chourrout D."/>
        </authorList>
    </citation>
    <scope>NUCLEOTIDE SEQUENCE [LARGE SCALE GENOMIC DNA]</scope>
</reference>
<organism evidence="1 2">
    <name type="scientific">Oikopleura dioica</name>
    <name type="common">Tunicate</name>
    <dbReference type="NCBI Taxonomy" id="34765"/>
    <lineage>
        <taxon>Eukaryota</taxon>
        <taxon>Metazoa</taxon>
        <taxon>Chordata</taxon>
        <taxon>Tunicata</taxon>
        <taxon>Appendicularia</taxon>
        <taxon>Copelata</taxon>
        <taxon>Oikopleuridae</taxon>
        <taxon>Oikopleura</taxon>
    </lineage>
</organism>
<gene>
    <name evidence="1" type="ORF">GSOID_T00000612001</name>
</gene>
<evidence type="ECO:0000313" key="1">
    <source>
        <dbReference type="EMBL" id="CBY20611.1"/>
    </source>
</evidence>
<dbReference type="EMBL" id="FN653015">
    <property type="protein sequence ID" value="CBY20611.1"/>
    <property type="molecule type" value="Genomic_DNA"/>
</dbReference>
<name>E4WS78_OIKDI</name>
<proteinExistence type="predicted"/>
<keyword evidence="2" id="KW-1185">Reference proteome</keyword>
<dbReference type="InParanoid" id="E4WS78"/>
<dbReference type="Proteomes" id="UP000001307">
    <property type="component" value="Unassembled WGS sequence"/>
</dbReference>
<sequence length="72" mass="7968">MLSSTTSRALSVTVRRPLTVSTASSLKNTPKKLMIQKLGQRDHFGNAKQFEAQLNTTAGSKKFPFFRNKVVA</sequence>